<dbReference type="Gene3D" id="3.40.50.150">
    <property type="entry name" value="Vaccinia Virus protein VP39"/>
    <property type="match status" value="1"/>
</dbReference>
<evidence type="ECO:0008006" key="5">
    <source>
        <dbReference type="Google" id="ProtNLM"/>
    </source>
</evidence>
<accession>A0A9P7H0J1</accession>
<comment type="caution">
    <text evidence="3">The sequence shown here is derived from an EMBL/GenBank/DDBJ whole genome shotgun (WGS) entry which is preliminary data.</text>
</comment>
<dbReference type="EMBL" id="JAGPUO010000010">
    <property type="protein sequence ID" value="KAG5660144.1"/>
    <property type="molecule type" value="Genomic_DNA"/>
</dbReference>
<feature type="compositionally biased region" description="Polar residues" evidence="2">
    <location>
        <begin position="16"/>
        <end position="26"/>
    </location>
</feature>
<dbReference type="SUPFAM" id="SSF53335">
    <property type="entry name" value="S-adenosyl-L-methionine-dependent methyltransferases"/>
    <property type="match status" value="1"/>
</dbReference>
<evidence type="ECO:0000313" key="3">
    <source>
        <dbReference type="EMBL" id="KAG5660144.1"/>
    </source>
</evidence>
<dbReference type="CDD" id="cd02440">
    <property type="entry name" value="AdoMet_MTases"/>
    <property type="match status" value="1"/>
</dbReference>
<sequence length="362" mass="41555">PIMSSPPVPNEEQILQPDTSYDSQSERSSLTSLTSSILHGKVEGGRTYAVYGKEEYGLPMDEAELDRIDMCHAKYCALIGKKKYLAPIDSPLKILDLGCGTGIWSIEMAEDFPAAEVSASPFILKKLWLTKFRSSVQTWPLHSQAGERITMSTLMIYEDLMLFRVPPNCHFEVDDVEREWTWQEDSFDFIYARDLLLAIRDWPALIDQTYTHLKGEGWVEFQAIVGVLGCDDDSIPKDSYLRKFSAMMEQGSAKFGASLTDPMKWKGWLEARGYQNVTERVFKLPFNPWPKDPRMKLLGAWEMENILHGLEAMVTRMFQKGLGWTDAEVTVFLAFLRKEIKNPQMHGYWPYYVVYAQKPKDD</sequence>
<comment type="similarity">
    <text evidence="1">Belongs to the methyltransferase superfamily. LaeA methyltransferase family.</text>
</comment>
<reference evidence="3" key="1">
    <citation type="submission" date="2021-04" db="EMBL/GenBank/DDBJ databases">
        <title>Draft genome of Fusarium avenaceum strain F156N33, isolated from an atmospheric sample in Virginia.</title>
        <authorList>
            <person name="Yang S."/>
            <person name="Vinatzer B.A."/>
            <person name="Coleman J."/>
        </authorList>
    </citation>
    <scope>NUCLEOTIDE SEQUENCE</scope>
    <source>
        <strain evidence="3">F156N33</strain>
    </source>
</reference>
<protein>
    <recommendedName>
        <fullName evidence="5">S-adenosyl-L-methionine-dependent methyltransferase</fullName>
    </recommendedName>
</protein>
<dbReference type="PANTHER" id="PTHR43591">
    <property type="entry name" value="METHYLTRANSFERASE"/>
    <property type="match status" value="1"/>
</dbReference>
<proteinExistence type="inferred from homology"/>
<gene>
    <name evidence="3" type="ORF">KAF25_003666</name>
</gene>
<dbReference type="GO" id="GO:0008168">
    <property type="term" value="F:methyltransferase activity"/>
    <property type="evidence" value="ECO:0007669"/>
    <property type="project" value="TreeGrafter"/>
</dbReference>
<evidence type="ECO:0000313" key="4">
    <source>
        <dbReference type="Proteomes" id="UP000782241"/>
    </source>
</evidence>
<dbReference type="PANTHER" id="PTHR43591:SF24">
    <property type="entry name" value="2-METHOXY-6-POLYPRENYL-1,4-BENZOQUINOL METHYLASE, MITOCHONDRIAL"/>
    <property type="match status" value="1"/>
</dbReference>
<dbReference type="InterPro" id="IPR029063">
    <property type="entry name" value="SAM-dependent_MTases_sf"/>
</dbReference>
<evidence type="ECO:0000256" key="2">
    <source>
        <dbReference type="SAM" id="MobiDB-lite"/>
    </source>
</evidence>
<keyword evidence="4" id="KW-1185">Reference proteome</keyword>
<dbReference type="Proteomes" id="UP000782241">
    <property type="component" value="Unassembled WGS sequence"/>
</dbReference>
<organism evidence="3 4">
    <name type="scientific">Fusarium avenaceum</name>
    <dbReference type="NCBI Taxonomy" id="40199"/>
    <lineage>
        <taxon>Eukaryota</taxon>
        <taxon>Fungi</taxon>
        <taxon>Dikarya</taxon>
        <taxon>Ascomycota</taxon>
        <taxon>Pezizomycotina</taxon>
        <taxon>Sordariomycetes</taxon>
        <taxon>Hypocreomycetidae</taxon>
        <taxon>Hypocreales</taxon>
        <taxon>Nectriaceae</taxon>
        <taxon>Fusarium</taxon>
        <taxon>Fusarium tricinctum species complex</taxon>
    </lineage>
</organism>
<feature type="non-terminal residue" evidence="3">
    <location>
        <position position="1"/>
    </location>
</feature>
<dbReference type="AlphaFoldDB" id="A0A9P7H0J1"/>
<dbReference type="Pfam" id="PF13489">
    <property type="entry name" value="Methyltransf_23"/>
    <property type="match status" value="1"/>
</dbReference>
<feature type="region of interest" description="Disordered" evidence="2">
    <location>
        <begin position="1"/>
        <end position="26"/>
    </location>
</feature>
<evidence type="ECO:0000256" key="1">
    <source>
        <dbReference type="ARBA" id="ARBA00038158"/>
    </source>
</evidence>
<name>A0A9P7H0J1_9HYPO</name>